<dbReference type="InterPro" id="IPR002347">
    <property type="entry name" value="SDR_fam"/>
</dbReference>
<evidence type="ECO:0000256" key="1">
    <source>
        <dbReference type="ARBA" id="ARBA00006484"/>
    </source>
</evidence>
<comment type="caution">
    <text evidence="3">The sequence shown here is derived from an EMBL/GenBank/DDBJ whole genome shotgun (WGS) entry which is preliminary data.</text>
</comment>
<dbReference type="RefSeq" id="WP_101269951.1">
    <property type="nucleotide sequence ID" value="NZ_NWTK01000016.1"/>
</dbReference>
<name>A0A2N3KIX5_9PROT</name>
<dbReference type="InterPro" id="IPR036291">
    <property type="entry name" value="NAD(P)-bd_dom_sf"/>
</dbReference>
<proteinExistence type="inferred from homology"/>
<gene>
    <name evidence="3" type="ORF">COO20_20425</name>
</gene>
<dbReference type="Proteomes" id="UP000233597">
    <property type="component" value="Unassembled WGS sequence"/>
</dbReference>
<dbReference type="OrthoDB" id="335726at2"/>
<reference evidence="3 4" key="1">
    <citation type="submission" date="2017-09" db="EMBL/GenBank/DDBJ databases">
        <title>Biodiversity and function of Thalassospira species in the particle-attached aromatic-hydrocarbon-degrading consortia from the surface seawater of the South China Sea.</title>
        <authorList>
            <person name="Dong C."/>
            <person name="Liu R."/>
            <person name="Shao Z."/>
        </authorList>
    </citation>
    <scope>NUCLEOTIDE SEQUENCE [LARGE SCALE GENOMIC DNA]</scope>
    <source>
        <strain evidence="3 4">CSC1P2</strain>
    </source>
</reference>
<accession>A0A2N3KIX5</accession>
<dbReference type="Pfam" id="PF00106">
    <property type="entry name" value="adh_short"/>
    <property type="match status" value="1"/>
</dbReference>
<sequence>MTKHRNWQTIWIIGASAGIGAALVQKFIAECDETALGRIIISARSAEALQEIALASPRIAMVPLDVTDPAAVDQAIELIEAEHGLPDLMVYCAGFYNPMPVEDFSRDTIAKHISVNYQGAVNCLDPILRKMRQRGSGEIAITASVAGYRGLPKAGAYGPTKAALINLCETLREELAGTGVTMRVINPGFVQTRMTAQNDFEMPYLQSPEQAAEFIFKGLRRNDDFEIAFPPPFVRQLKIGRILPYRWYFKMIERVMQK</sequence>
<keyword evidence="2" id="KW-0560">Oxidoreductase</keyword>
<dbReference type="PANTHER" id="PTHR44196">
    <property type="entry name" value="DEHYDROGENASE/REDUCTASE SDR FAMILY MEMBER 7B"/>
    <property type="match status" value="1"/>
</dbReference>
<comment type="similarity">
    <text evidence="1">Belongs to the short-chain dehydrogenases/reductases (SDR) family.</text>
</comment>
<dbReference type="EMBL" id="NWTK01000016">
    <property type="protein sequence ID" value="PKR50512.1"/>
    <property type="molecule type" value="Genomic_DNA"/>
</dbReference>
<dbReference type="GO" id="GO:0016020">
    <property type="term" value="C:membrane"/>
    <property type="evidence" value="ECO:0007669"/>
    <property type="project" value="TreeGrafter"/>
</dbReference>
<dbReference type="PANTHER" id="PTHR44196:SF1">
    <property type="entry name" value="DEHYDROGENASE_REDUCTASE SDR FAMILY MEMBER 7B"/>
    <property type="match status" value="1"/>
</dbReference>
<dbReference type="Gene3D" id="3.40.50.720">
    <property type="entry name" value="NAD(P)-binding Rossmann-like Domain"/>
    <property type="match status" value="1"/>
</dbReference>
<dbReference type="AlphaFoldDB" id="A0A2N3KIX5"/>
<dbReference type="PRINTS" id="PR00081">
    <property type="entry name" value="GDHRDH"/>
</dbReference>
<dbReference type="GO" id="GO:0016491">
    <property type="term" value="F:oxidoreductase activity"/>
    <property type="evidence" value="ECO:0007669"/>
    <property type="project" value="UniProtKB-KW"/>
</dbReference>
<protein>
    <submittedName>
        <fullName evidence="3">Short-chain dehydrogenase</fullName>
    </submittedName>
</protein>
<evidence type="ECO:0000256" key="2">
    <source>
        <dbReference type="ARBA" id="ARBA00023002"/>
    </source>
</evidence>
<evidence type="ECO:0000313" key="3">
    <source>
        <dbReference type="EMBL" id="PKR50512.1"/>
    </source>
</evidence>
<organism evidence="3 4">
    <name type="scientific">Thalassospira marina</name>
    <dbReference type="NCBI Taxonomy" id="2048283"/>
    <lineage>
        <taxon>Bacteria</taxon>
        <taxon>Pseudomonadati</taxon>
        <taxon>Pseudomonadota</taxon>
        <taxon>Alphaproteobacteria</taxon>
        <taxon>Rhodospirillales</taxon>
        <taxon>Thalassospiraceae</taxon>
        <taxon>Thalassospira</taxon>
    </lineage>
</organism>
<dbReference type="SUPFAM" id="SSF51735">
    <property type="entry name" value="NAD(P)-binding Rossmann-fold domains"/>
    <property type="match status" value="1"/>
</dbReference>
<evidence type="ECO:0000313" key="4">
    <source>
        <dbReference type="Proteomes" id="UP000233597"/>
    </source>
</evidence>